<keyword evidence="5" id="KW-1185">Reference proteome</keyword>
<feature type="domain" description="Alpha/beta hydrolase fold-3" evidence="3">
    <location>
        <begin position="50"/>
        <end position="248"/>
    </location>
</feature>
<dbReference type="OrthoDB" id="9815425at2"/>
<name>A0A385SW20_9BACT</name>
<evidence type="ECO:0000313" key="4">
    <source>
        <dbReference type="EMBL" id="AYB34736.1"/>
    </source>
</evidence>
<protein>
    <submittedName>
        <fullName evidence="4">Alpha/beta hydrolase</fullName>
    </submittedName>
</protein>
<dbReference type="SUPFAM" id="SSF53474">
    <property type="entry name" value="alpha/beta-Hydrolases"/>
    <property type="match status" value="1"/>
</dbReference>
<dbReference type="PROSITE" id="PS01173">
    <property type="entry name" value="LIPASE_GDXG_HIS"/>
    <property type="match status" value="1"/>
</dbReference>
<dbReference type="KEGG" id="chk:D4L85_30975"/>
<accession>A0A385SW20</accession>
<dbReference type="InterPro" id="IPR029058">
    <property type="entry name" value="AB_hydrolase_fold"/>
</dbReference>
<organism evidence="4 5">
    <name type="scientific">Chryseolinea soli</name>
    <dbReference type="NCBI Taxonomy" id="2321403"/>
    <lineage>
        <taxon>Bacteria</taxon>
        <taxon>Pseudomonadati</taxon>
        <taxon>Bacteroidota</taxon>
        <taxon>Cytophagia</taxon>
        <taxon>Cytophagales</taxon>
        <taxon>Fulvivirgaceae</taxon>
        <taxon>Chryseolinea</taxon>
    </lineage>
</organism>
<sequence>MENVLKFRESYDQKPHPYDAAPTVSITPVMIEGVTCYWFTPEDPSPDRIIIYLHGGGFAAGSIRTHGNMVSHFAKELHTKILFIEYALAPEHPYPAGLNDTLTVYRELADRYPGHQLNLIGDSAGASMIISAIGEMLKQHLPLPDAVVLISPWVSLACDYPSMEENAQLDQTLNKDMLQRFARAYTGNVPLEVSSPKKKSLTQFPPVLVMVGTNEVLLDDSKYFYNDIKNIQGKSRLSIYDDQPHSWMKKDIYKEASRRALAEIAEFIGA</sequence>
<evidence type="ECO:0000256" key="2">
    <source>
        <dbReference type="ARBA" id="ARBA00022801"/>
    </source>
</evidence>
<evidence type="ECO:0000313" key="5">
    <source>
        <dbReference type="Proteomes" id="UP000266183"/>
    </source>
</evidence>
<dbReference type="EMBL" id="CP032382">
    <property type="protein sequence ID" value="AYB34736.1"/>
    <property type="molecule type" value="Genomic_DNA"/>
</dbReference>
<keyword evidence="2 4" id="KW-0378">Hydrolase</keyword>
<dbReference type="InterPro" id="IPR050300">
    <property type="entry name" value="GDXG_lipolytic_enzyme"/>
</dbReference>
<dbReference type="PANTHER" id="PTHR48081">
    <property type="entry name" value="AB HYDROLASE SUPERFAMILY PROTEIN C4A8.06C"/>
    <property type="match status" value="1"/>
</dbReference>
<dbReference type="InterPro" id="IPR013094">
    <property type="entry name" value="AB_hydrolase_3"/>
</dbReference>
<evidence type="ECO:0000256" key="1">
    <source>
        <dbReference type="ARBA" id="ARBA00010515"/>
    </source>
</evidence>
<dbReference type="InterPro" id="IPR002168">
    <property type="entry name" value="Lipase_GDXG_HIS_AS"/>
</dbReference>
<reference evidence="5" key="1">
    <citation type="submission" date="2018-09" db="EMBL/GenBank/DDBJ databases">
        <title>Chryseolinea sp. KIS68-18 isolated from soil.</title>
        <authorList>
            <person name="Weon H.-Y."/>
            <person name="Kwon S.-W."/>
            <person name="Lee S.A."/>
        </authorList>
    </citation>
    <scope>NUCLEOTIDE SEQUENCE [LARGE SCALE GENOMIC DNA]</scope>
    <source>
        <strain evidence="5">KIS68-18</strain>
    </source>
</reference>
<dbReference type="AlphaFoldDB" id="A0A385SW20"/>
<gene>
    <name evidence="4" type="ORF">D4L85_30975</name>
</gene>
<dbReference type="PANTHER" id="PTHR48081:SF8">
    <property type="entry name" value="ALPHA_BETA HYDROLASE FOLD-3 DOMAIN-CONTAINING PROTEIN-RELATED"/>
    <property type="match status" value="1"/>
</dbReference>
<dbReference type="RefSeq" id="WP_119757994.1">
    <property type="nucleotide sequence ID" value="NZ_CP032382.1"/>
</dbReference>
<dbReference type="GO" id="GO:0016787">
    <property type="term" value="F:hydrolase activity"/>
    <property type="evidence" value="ECO:0007669"/>
    <property type="project" value="UniProtKB-KW"/>
</dbReference>
<evidence type="ECO:0000259" key="3">
    <source>
        <dbReference type="Pfam" id="PF07859"/>
    </source>
</evidence>
<dbReference type="Proteomes" id="UP000266183">
    <property type="component" value="Chromosome"/>
</dbReference>
<dbReference type="Pfam" id="PF07859">
    <property type="entry name" value="Abhydrolase_3"/>
    <property type="match status" value="1"/>
</dbReference>
<dbReference type="Gene3D" id="3.40.50.1820">
    <property type="entry name" value="alpha/beta hydrolase"/>
    <property type="match status" value="1"/>
</dbReference>
<comment type="similarity">
    <text evidence="1">Belongs to the 'GDXG' lipolytic enzyme family.</text>
</comment>
<proteinExistence type="inferred from homology"/>